<proteinExistence type="predicted"/>
<organism evidence="1 2">
    <name type="scientific">Pristionchus fissidentatus</name>
    <dbReference type="NCBI Taxonomy" id="1538716"/>
    <lineage>
        <taxon>Eukaryota</taxon>
        <taxon>Metazoa</taxon>
        <taxon>Ecdysozoa</taxon>
        <taxon>Nematoda</taxon>
        <taxon>Chromadorea</taxon>
        <taxon>Rhabditida</taxon>
        <taxon>Rhabditina</taxon>
        <taxon>Diplogasteromorpha</taxon>
        <taxon>Diplogasteroidea</taxon>
        <taxon>Neodiplogasteridae</taxon>
        <taxon>Pristionchus</taxon>
    </lineage>
</organism>
<reference evidence="1" key="1">
    <citation type="submission" date="2023-10" db="EMBL/GenBank/DDBJ databases">
        <title>Genome assembly of Pristionchus species.</title>
        <authorList>
            <person name="Yoshida K."/>
            <person name="Sommer R.J."/>
        </authorList>
    </citation>
    <scope>NUCLEOTIDE SEQUENCE</scope>
    <source>
        <strain evidence="1">RS5133</strain>
    </source>
</reference>
<accession>A0AAV5VXY3</accession>
<protein>
    <recommendedName>
        <fullName evidence="3">G protein-coupled receptor</fullName>
    </recommendedName>
</protein>
<comment type="caution">
    <text evidence="1">The sequence shown here is derived from an EMBL/GenBank/DDBJ whole genome shotgun (WGS) entry which is preliminary data.</text>
</comment>
<evidence type="ECO:0000313" key="1">
    <source>
        <dbReference type="EMBL" id="GMT24691.1"/>
    </source>
</evidence>
<dbReference type="InterPro" id="IPR051085">
    <property type="entry name" value="MB_O-acyltransferase"/>
</dbReference>
<evidence type="ECO:0008006" key="3">
    <source>
        <dbReference type="Google" id="ProtNLM"/>
    </source>
</evidence>
<feature type="non-terminal residue" evidence="1">
    <location>
        <position position="99"/>
    </location>
</feature>
<name>A0AAV5VXY3_9BILA</name>
<dbReference type="PANTHER" id="PTHR13285">
    <property type="entry name" value="ACYLTRANSFERASE"/>
    <property type="match status" value="1"/>
</dbReference>
<feature type="non-terminal residue" evidence="1">
    <location>
        <position position="1"/>
    </location>
</feature>
<sequence length="99" mass="11340">PYTVITIVLYEEFTEQIARRTSVEEKKKPADVRSIFSSAFRLILWASIYESLIHFIPVGAIFTSQLALTNRLTAPQLCAISYINGKYFYLKYVVIFGVP</sequence>
<dbReference type="GO" id="GO:0016409">
    <property type="term" value="F:palmitoyltransferase activity"/>
    <property type="evidence" value="ECO:0007669"/>
    <property type="project" value="TreeGrafter"/>
</dbReference>
<dbReference type="EMBL" id="BTSY01000004">
    <property type="protein sequence ID" value="GMT24691.1"/>
    <property type="molecule type" value="Genomic_DNA"/>
</dbReference>
<keyword evidence="2" id="KW-1185">Reference proteome</keyword>
<dbReference type="PANTHER" id="PTHR13285:SF18">
    <property type="entry name" value="PROTEIN-CYSTEINE N-PALMITOYLTRANSFERASE RASP"/>
    <property type="match status" value="1"/>
</dbReference>
<dbReference type="AlphaFoldDB" id="A0AAV5VXY3"/>
<dbReference type="GO" id="GO:0005783">
    <property type="term" value="C:endoplasmic reticulum"/>
    <property type="evidence" value="ECO:0007669"/>
    <property type="project" value="TreeGrafter"/>
</dbReference>
<gene>
    <name evidence="1" type="ORF">PFISCL1PPCAC_15988</name>
</gene>
<dbReference type="Proteomes" id="UP001432322">
    <property type="component" value="Unassembled WGS sequence"/>
</dbReference>
<evidence type="ECO:0000313" key="2">
    <source>
        <dbReference type="Proteomes" id="UP001432322"/>
    </source>
</evidence>